<dbReference type="Gene3D" id="2.60.120.10">
    <property type="entry name" value="Jelly Rolls"/>
    <property type="match status" value="1"/>
</dbReference>
<name>A0A512M5L9_9BACT</name>
<evidence type="ECO:0000259" key="1">
    <source>
        <dbReference type="PROSITE" id="PS50042"/>
    </source>
</evidence>
<dbReference type="PANTHER" id="PTHR24567:SF74">
    <property type="entry name" value="HTH-TYPE TRANSCRIPTIONAL REGULATOR ARCR"/>
    <property type="match status" value="1"/>
</dbReference>
<dbReference type="OrthoDB" id="9810708at2"/>
<dbReference type="Proteomes" id="UP000321577">
    <property type="component" value="Unassembled WGS sequence"/>
</dbReference>
<dbReference type="InterPro" id="IPR050397">
    <property type="entry name" value="Env_Response_Regulators"/>
</dbReference>
<dbReference type="InterPro" id="IPR018490">
    <property type="entry name" value="cNMP-bd_dom_sf"/>
</dbReference>
<sequence>MASLTPLLANFGANELQLLSSYGDSRAHEPGDIIIKQGDENENLFLVLRGQIEVLQEVDGELKRVALLESGDSLGEVSVFDPGPASATVRSVNNSEVWLISKDSLDRLHTANSKVAYRLLKRIATCLSHRLRTMNDKFVDLANR</sequence>
<protein>
    <recommendedName>
        <fullName evidence="1">Cyclic nucleotide-binding domain-containing protein</fullName>
    </recommendedName>
</protein>
<dbReference type="Pfam" id="PF00027">
    <property type="entry name" value="cNMP_binding"/>
    <property type="match status" value="1"/>
</dbReference>
<evidence type="ECO:0000313" key="2">
    <source>
        <dbReference type="EMBL" id="GEP42029.1"/>
    </source>
</evidence>
<dbReference type="PANTHER" id="PTHR24567">
    <property type="entry name" value="CRP FAMILY TRANSCRIPTIONAL REGULATORY PROTEIN"/>
    <property type="match status" value="1"/>
</dbReference>
<comment type="caution">
    <text evidence="2">The sequence shown here is derived from an EMBL/GenBank/DDBJ whole genome shotgun (WGS) entry which is preliminary data.</text>
</comment>
<gene>
    <name evidence="2" type="ORF">BGE01nite_13200</name>
</gene>
<dbReference type="SMART" id="SM00100">
    <property type="entry name" value="cNMP"/>
    <property type="match status" value="1"/>
</dbReference>
<dbReference type="AlphaFoldDB" id="A0A512M5L9"/>
<accession>A0A512M5L9</accession>
<reference evidence="2 3" key="1">
    <citation type="submission" date="2019-07" db="EMBL/GenBank/DDBJ databases">
        <title>Whole genome shotgun sequence of Brevifollis gellanilyticus NBRC 108608.</title>
        <authorList>
            <person name="Hosoyama A."/>
            <person name="Uohara A."/>
            <person name="Ohji S."/>
            <person name="Ichikawa N."/>
        </authorList>
    </citation>
    <scope>NUCLEOTIDE SEQUENCE [LARGE SCALE GENOMIC DNA]</scope>
    <source>
        <strain evidence="2 3">NBRC 108608</strain>
    </source>
</reference>
<evidence type="ECO:0000313" key="3">
    <source>
        <dbReference type="Proteomes" id="UP000321577"/>
    </source>
</evidence>
<dbReference type="RefSeq" id="WP_146849636.1">
    <property type="nucleotide sequence ID" value="NZ_BKAG01000007.1"/>
</dbReference>
<dbReference type="InterPro" id="IPR000595">
    <property type="entry name" value="cNMP-bd_dom"/>
</dbReference>
<dbReference type="GO" id="GO:0003700">
    <property type="term" value="F:DNA-binding transcription factor activity"/>
    <property type="evidence" value="ECO:0007669"/>
    <property type="project" value="TreeGrafter"/>
</dbReference>
<dbReference type="SUPFAM" id="SSF51206">
    <property type="entry name" value="cAMP-binding domain-like"/>
    <property type="match status" value="1"/>
</dbReference>
<dbReference type="GO" id="GO:0005829">
    <property type="term" value="C:cytosol"/>
    <property type="evidence" value="ECO:0007669"/>
    <property type="project" value="TreeGrafter"/>
</dbReference>
<proteinExistence type="predicted"/>
<dbReference type="PROSITE" id="PS50042">
    <property type="entry name" value="CNMP_BINDING_3"/>
    <property type="match status" value="1"/>
</dbReference>
<dbReference type="InterPro" id="IPR014710">
    <property type="entry name" value="RmlC-like_jellyroll"/>
</dbReference>
<keyword evidence="3" id="KW-1185">Reference proteome</keyword>
<feature type="domain" description="Cyclic nucleotide-binding" evidence="1">
    <location>
        <begin position="7"/>
        <end position="126"/>
    </location>
</feature>
<organism evidence="2 3">
    <name type="scientific">Brevifollis gellanilyticus</name>
    <dbReference type="NCBI Taxonomy" id="748831"/>
    <lineage>
        <taxon>Bacteria</taxon>
        <taxon>Pseudomonadati</taxon>
        <taxon>Verrucomicrobiota</taxon>
        <taxon>Verrucomicrobiia</taxon>
        <taxon>Verrucomicrobiales</taxon>
        <taxon>Verrucomicrobiaceae</taxon>
    </lineage>
</organism>
<dbReference type="CDD" id="cd00038">
    <property type="entry name" value="CAP_ED"/>
    <property type="match status" value="1"/>
</dbReference>
<dbReference type="EMBL" id="BKAG01000007">
    <property type="protein sequence ID" value="GEP42029.1"/>
    <property type="molecule type" value="Genomic_DNA"/>
</dbReference>